<keyword evidence="6" id="KW-1185">Reference proteome</keyword>
<dbReference type="GO" id="GO:0003700">
    <property type="term" value="F:DNA-binding transcription factor activity"/>
    <property type="evidence" value="ECO:0007669"/>
    <property type="project" value="InterPro"/>
</dbReference>
<dbReference type="SUPFAM" id="SSF53822">
    <property type="entry name" value="Periplasmic binding protein-like I"/>
    <property type="match status" value="1"/>
</dbReference>
<dbReference type="AlphaFoldDB" id="A0A0J1BCJ5"/>
<evidence type="ECO:0000313" key="6">
    <source>
        <dbReference type="Proteomes" id="UP000036367"/>
    </source>
</evidence>
<evidence type="ECO:0000256" key="1">
    <source>
        <dbReference type="ARBA" id="ARBA00023015"/>
    </source>
</evidence>
<dbReference type="Gene3D" id="1.10.10.60">
    <property type="entry name" value="Homeodomain-like"/>
    <property type="match status" value="1"/>
</dbReference>
<dbReference type="Pfam" id="PF12833">
    <property type="entry name" value="HTH_18"/>
    <property type="match status" value="1"/>
</dbReference>
<dbReference type="CDD" id="cd01543">
    <property type="entry name" value="PBP1_XylR"/>
    <property type="match status" value="1"/>
</dbReference>
<dbReference type="InterPro" id="IPR054031">
    <property type="entry name" value="XylR_PBP1"/>
</dbReference>
<evidence type="ECO:0000259" key="4">
    <source>
        <dbReference type="PROSITE" id="PS01124"/>
    </source>
</evidence>
<dbReference type="InterPro" id="IPR028082">
    <property type="entry name" value="Peripla_BP_I"/>
</dbReference>
<dbReference type="Pfam" id="PF13377">
    <property type="entry name" value="Peripla_BP_3"/>
    <property type="match status" value="1"/>
</dbReference>
<reference evidence="5" key="1">
    <citation type="submission" date="2015-05" db="EMBL/GenBank/DDBJ databases">
        <title>Permanent draft genome of Rhodopirellula islandicus K833.</title>
        <authorList>
            <person name="Kizina J."/>
            <person name="Richter M."/>
            <person name="Glockner F.O."/>
            <person name="Harder J."/>
        </authorList>
    </citation>
    <scope>NUCLEOTIDE SEQUENCE [LARGE SCALE GENOMIC DNA]</scope>
    <source>
        <strain evidence="5">K833</strain>
    </source>
</reference>
<gene>
    <name evidence="5" type="ORF">RISK_003812</name>
</gene>
<accession>A0A0J1BCJ5</accession>
<dbReference type="EMBL" id="LECT01000029">
    <property type="protein sequence ID" value="KLU04226.1"/>
    <property type="molecule type" value="Genomic_DNA"/>
</dbReference>
<dbReference type="PANTHER" id="PTHR30146:SF24">
    <property type="entry name" value="XYLOSE OPERON REGULATORY PROTEIN"/>
    <property type="match status" value="1"/>
</dbReference>
<dbReference type="Proteomes" id="UP000036367">
    <property type="component" value="Unassembled WGS sequence"/>
</dbReference>
<protein>
    <submittedName>
        <fullName evidence="5">Xylose operon regulatory protein</fullName>
    </submittedName>
</protein>
<dbReference type="InterPro" id="IPR009057">
    <property type="entry name" value="Homeodomain-like_sf"/>
</dbReference>
<keyword evidence="1" id="KW-0805">Transcription regulation</keyword>
<dbReference type="STRING" id="595434.RISK_003812"/>
<evidence type="ECO:0000256" key="3">
    <source>
        <dbReference type="ARBA" id="ARBA00023163"/>
    </source>
</evidence>
<dbReference type="PROSITE" id="PS01124">
    <property type="entry name" value="HTH_ARAC_FAMILY_2"/>
    <property type="match status" value="1"/>
</dbReference>
<dbReference type="Pfam" id="PF22177">
    <property type="entry name" value="PBP1_XylR"/>
    <property type="match status" value="1"/>
</dbReference>
<dbReference type="Gene3D" id="3.40.50.2300">
    <property type="match status" value="2"/>
</dbReference>
<dbReference type="SMART" id="SM00342">
    <property type="entry name" value="HTH_ARAC"/>
    <property type="match status" value="1"/>
</dbReference>
<name>A0A0J1BCJ5_RHOIS</name>
<proteinExistence type="predicted"/>
<keyword evidence="3" id="KW-0804">Transcription</keyword>
<comment type="caution">
    <text evidence="5">The sequence shown here is derived from an EMBL/GenBank/DDBJ whole genome shotgun (WGS) entry which is preliminary data.</text>
</comment>
<feature type="domain" description="HTH araC/xylS-type" evidence="4">
    <location>
        <begin position="314"/>
        <end position="412"/>
    </location>
</feature>
<evidence type="ECO:0000256" key="2">
    <source>
        <dbReference type="ARBA" id="ARBA00023125"/>
    </source>
</evidence>
<organism evidence="5 6">
    <name type="scientific">Rhodopirellula islandica</name>
    <dbReference type="NCBI Taxonomy" id="595434"/>
    <lineage>
        <taxon>Bacteria</taxon>
        <taxon>Pseudomonadati</taxon>
        <taxon>Planctomycetota</taxon>
        <taxon>Planctomycetia</taxon>
        <taxon>Pirellulales</taxon>
        <taxon>Pirellulaceae</taxon>
        <taxon>Rhodopirellula</taxon>
    </lineage>
</organism>
<dbReference type="SUPFAM" id="SSF46689">
    <property type="entry name" value="Homeodomain-like"/>
    <property type="match status" value="1"/>
</dbReference>
<dbReference type="GO" id="GO:0000976">
    <property type="term" value="F:transcription cis-regulatory region binding"/>
    <property type="evidence" value="ECO:0007669"/>
    <property type="project" value="TreeGrafter"/>
</dbReference>
<dbReference type="PATRIC" id="fig|595434.4.peg.3618"/>
<dbReference type="PANTHER" id="PTHR30146">
    <property type="entry name" value="LACI-RELATED TRANSCRIPTIONAL REPRESSOR"/>
    <property type="match status" value="1"/>
</dbReference>
<evidence type="ECO:0000313" key="5">
    <source>
        <dbReference type="EMBL" id="KLU04226.1"/>
    </source>
</evidence>
<sequence length="416" mass="47365">MAVDWVVSGCPFSISDREESPRSQDLICWTKMPKQKAVALLIETSNAYARGLLGGIASYIHEHDLWSIYLVEQERGAAPPSWLDDWEGDGVIARIENEEIASSIRQLKIPVVDVSAARRIPNIPWVETNDVAIGELAYQHFRERGFEHFAFCGESRFNWSVLRRQAFEARVKEDGFECLSFDFDVDDQRPRSLKRERERLAEWVLSLQHPIGVLACYDIMAQKILDICRLHGIKVPSELALLGVDNDELLCDLCTPPLSSVVPAAHQTGREAAGLLDAMMRGEEVGAEPHLIEPLGVATRQSTDVLAIKDPEIAAAVRFIRDHCCDGINVQDVVKKVPLSRRVFESRFLALMGRTPHQEITRRRIERVRYLLIETDLTLVQISRRTGFQNHEYMSVAFRRVMGHPPATYRRKFRKI</sequence>
<dbReference type="InterPro" id="IPR046335">
    <property type="entry name" value="LacI/GalR-like_sensor"/>
</dbReference>
<keyword evidence="2" id="KW-0238">DNA-binding</keyword>
<dbReference type="InterPro" id="IPR018060">
    <property type="entry name" value="HTH_AraC"/>
</dbReference>